<gene>
    <name evidence="2" type="ORF">PBRASI_LOCUS5914</name>
</gene>
<organism evidence="2 3">
    <name type="scientific">Paraglomus brasilianum</name>
    <dbReference type="NCBI Taxonomy" id="144538"/>
    <lineage>
        <taxon>Eukaryota</taxon>
        <taxon>Fungi</taxon>
        <taxon>Fungi incertae sedis</taxon>
        <taxon>Mucoromycota</taxon>
        <taxon>Glomeromycotina</taxon>
        <taxon>Glomeromycetes</taxon>
        <taxon>Paraglomerales</taxon>
        <taxon>Paraglomeraceae</taxon>
        <taxon>Paraglomus</taxon>
    </lineage>
</organism>
<keyword evidence="3" id="KW-1185">Reference proteome</keyword>
<evidence type="ECO:0000313" key="3">
    <source>
        <dbReference type="Proteomes" id="UP000789739"/>
    </source>
</evidence>
<proteinExistence type="predicted"/>
<dbReference type="InterPro" id="IPR036910">
    <property type="entry name" value="HMG_box_dom_sf"/>
</dbReference>
<reference evidence="2" key="1">
    <citation type="submission" date="2021-06" db="EMBL/GenBank/DDBJ databases">
        <authorList>
            <person name="Kallberg Y."/>
            <person name="Tangrot J."/>
            <person name="Rosling A."/>
        </authorList>
    </citation>
    <scope>NUCLEOTIDE SEQUENCE</scope>
    <source>
        <strain evidence="2">BR232B</strain>
    </source>
</reference>
<accession>A0A9N9FZ09</accession>
<dbReference type="AlphaFoldDB" id="A0A9N9FZ09"/>
<dbReference type="Pfam" id="PF00505">
    <property type="entry name" value="HMG_box"/>
    <property type="match status" value="1"/>
</dbReference>
<dbReference type="Proteomes" id="UP000789739">
    <property type="component" value="Unassembled WGS sequence"/>
</dbReference>
<comment type="caution">
    <text evidence="2">The sequence shown here is derived from an EMBL/GenBank/DDBJ whole genome shotgun (WGS) entry which is preliminary data.</text>
</comment>
<dbReference type="OrthoDB" id="6247875at2759"/>
<dbReference type="InterPro" id="IPR009071">
    <property type="entry name" value="HMG_box_dom"/>
</dbReference>
<dbReference type="Gene3D" id="1.10.30.10">
    <property type="entry name" value="High mobility group box domain"/>
    <property type="match status" value="1"/>
</dbReference>
<protein>
    <submittedName>
        <fullName evidence="2">8545_t:CDS:1</fullName>
    </submittedName>
</protein>
<name>A0A9N9FZ09_9GLOM</name>
<feature type="domain" description="HMG box" evidence="1">
    <location>
        <begin position="39"/>
        <end position="101"/>
    </location>
</feature>
<evidence type="ECO:0000313" key="2">
    <source>
        <dbReference type="EMBL" id="CAG8567357.1"/>
    </source>
</evidence>
<dbReference type="EMBL" id="CAJVPI010000736">
    <property type="protein sequence ID" value="CAG8567357.1"/>
    <property type="molecule type" value="Genomic_DNA"/>
</dbReference>
<dbReference type="SUPFAM" id="SSF47095">
    <property type="entry name" value="HMG-box"/>
    <property type="match status" value="1"/>
</dbReference>
<evidence type="ECO:0000259" key="1">
    <source>
        <dbReference type="Pfam" id="PF00505"/>
    </source>
</evidence>
<sequence>MSTKKLAPTIEVPFPPRIDVHELVCRTLQKSMKAGNRGKPPNAFFIYRGAFADQLKAINCNSLTQARLSQMASESWKRETKKVKEWYRLRAVEAECLFRKMCPPQFSISIIEPKRSETIKKPMFNDFTFIADSASKHVQERNVEFLHYTYPPVSQSCNSSKTQSTNSTPINTSSVLTGHYSAQSLDFVNVEVPKPSEYVHFNNPLPIPFTPLPQPTQEYFLYANTDASSTSSGVTSDDSNEQYTDNVCDNGEVPFAGFSYGQYETELSECWIGAHVENTQQYYGITGMGLPYVDQISYCEDELLSSI</sequence>